<accession>A0ABR1U7W7</accession>
<gene>
    <name evidence="2" type="ORF">PG993_000228</name>
</gene>
<feature type="compositionally biased region" description="Low complexity" evidence="1">
    <location>
        <begin position="341"/>
        <end position="357"/>
    </location>
</feature>
<keyword evidence="3" id="KW-1185">Reference proteome</keyword>
<dbReference type="Proteomes" id="UP001444661">
    <property type="component" value="Unassembled WGS sequence"/>
</dbReference>
<sequence length="413" mass="44675">MKETGSGSSRRSDGDDPQHPKSEDEEPVACEPCRQIRFAFGRDGHHFFYVRDRERIQWKAFLPNSTLSGASFLPGRSRGDSAYTVAISADGGILLAAKKDDGSPMLHYAGPTGPDSAFELAYKTLWDAIFYKGHLATDQDAQHLNIALGPHGSYYCATKDEPIWRDIPADLQASIAESAASASNRKKPWQVALGIHDTWVCIWSDHSHSHNLGSHYPRLAANLDQKMQQERKGLDEDDDSSSSRVAFVALNPWRTDSWLMADCDGLIVWENAPADTDRVEAEAVRDAARDYMQRRARQTGAQFTTSFAFGDGGGDGGDGGDPHHPADATRRPADGDRGDDGPAAALARPGAAAALTGRRGRWGSRVRDDGGCLQVGGCEGGDGGECRIASRGLRLGIMRTSPHKRSNEGAAET</sequence>
<protein>
    <submittedName>
        <fullName evidence="2">Uncharacterized protein</fullName>
    </submittedName>
</protein>
<feature type="compositionally biased region" description="Basic and acidic residues" evidence="1">
    <location>
        <begin position="320"/>
        <end position="340"/>
    </location>
</feature>
<name>A0ABR1U7W7_9PEZI</name>
<evidence type="ECO:0000256" key="1">
    <source>
        <dbReference type="SAM" id="MobiDB-lite"/>
    </source>
</evidence>
<feature type="compositionally biased region" description="Gly residues" evidence="1">
    <location>
        <begin position="310"/>
        <end position="319"/>
    </location>
</feature>
<proteinExistence type="predicted"/>
<feature type="compositionally biased region" description="Basic and acidic residues" evidence="1">
    <location>
        <begin position="10"/>
        <end position="22"/>
    </location>
</feature>
<evidence type="ECO:0000313" key="2">
    <source>
        <dbReference type="EMBL" id="KAK8055001.1"/>
    </source>
</evidence>
<organism evidence="2 3">
    <name type="scientific">Apiospora rasikravindrae</name>
    <dbReference type="NCBI Taxonomy" id="990691"/>
    <lineage>
        <taxon>Eukaryota</taxon>
        <taxon>Fungi</taxon>
        <taxon>Dikarya</taxon>
        <taxon>Ascomycota</taxon>
        <taxon>Pezizomycotina</taxon>
        <taxon>Sordariomycetes</taxon>
        <taxon>Xylariomycetidae</taxon>
        <taxon>Amphisphaeriales</taxon>
        <taxon>Apiosporaceae</taxon>
        <taxon>Apiospora</taxon>
    </lineage>
</organism>
<dbReference type="EMBL" id="JAQQWK010000001">
    <property type="protein sequence ID" value="KAK8055001.1"/>
    <property type="molecule type" value="Genomic_DNA"/>
</dbReference>
<comment type="caution">
    <text evidence="2">The sequence shown here is derived from an EMBL/GenBank/DDBJ whole genome shotgun (WGS) entry which is preliminary data.</text>
</comment>
<evidence type="ECO:0000313" key="3">
    <source>
        <dbReference type="Proteomes" id="UP001444661"/>
    </source>
</evidence>
<feature type="region of interest" description="Disordered" evidence="1">
    <location>
        <begin position="302"/>
        <end position="376"/>
    </location>
</feature>
<feature type="region of interest" description="Disordered" evidence="1">
    <location>
        <begin position="1"/>
        <end position="28"/>
    </location>
</feature>
<reference evidence="2 3" key="1">
    <citation type="submission" date="2023-01" db="EMBL/GenBank/DDBJ databases">
        <title>Analysis of 21 Apiospora genomes using comparative genomics revels a genus with tremendous synthesis potential of carbohydrate active enzymes and secondary metabolites.</title>
        <authorList>
            <person name="Sorensen T."/>
        </authorList>
    </citation>
    <scope>NUCLEOTIDE SEQUENCE [LARGE SCALE GENOMIC DNA]</scope>
    <source>
        <strain evidence="2 3">CBS 33761</strain>
    </source>
</reference>